<dbReference type="InterPro" id="IPR002401">
    <property type="entry name" value="Cyt_P450_E_grp-I"/>
</dbReference>
<dbReference type="GO" id="GO:0004497">
    <property type="term" value="F:monooxygenase activity"/>
    <property type="evidence" value="ECO:0007669"/>
    <property type="project" value="UniProtKB-KW"/>
</dbReference>
<comment type="cofactor">
    <cofactor evidence="1 9">
        <name>heme</name>
        <dbReference type="ChEBI" id="CHEBI:30413"/>
    </cofactor>
</comment>
<dbReference type="STRING" id="71717.A0A4Y7TDG5"/>
<dbReference type="InterPro" id="IPR050364">
    <property type="entry name" value="Cytochrome_P450_fung"/>
</dbReference>
<dbReference type="CDD" id="cd11065">
    <property type="entry name" value="CYP64-like"/>
    <property type="match status" value="1"/>
</dbReference>
<dbReference type="PANTHER" id="PTHR46300:SF7">
    <property type="entry name" value="P450, PUTATIVE (EUROFUNG)-RELATED"/>
    <property type="match status" value="1"/>
</dbReference>
<keyword evidence="7 9" id="KW-0408">Iron</keyword>
<dbReference type="Gene3D" id="1.10.630.10">
    <property type="entry name" value="Cytochrome P450"/>
    <property type="match status" value="1"/>
</dbReference>
<dbReference type="InterPro" id="IPR036396">
    <property type="entry name" value="Cyt_P450_sf"/>
</dbReference>
<evidence type="ECO:0000256" key="8">
    <source>
        <dbReference type="ARBA" id="ARBA00023033"/>
    </source>
</evidence>
<dbReference type="GO" id="GO:0016705">
    <property type="term" value="F:oxidoreductase activity, acting on paired donors, with incorporation or reduction of molecular oxygen"/>
    <property type="evidence" value="ECO:0007669"/>
    <property type="project" value="InterPro"/>
</dbReference>
<protein>
    <submittedName>
        <fullName evidence="12">Cytochrome P450</fullName>
    </submittedName>
</protein>
<evidence type="ECO:0000256" key="5">
    <source>
        <dbReference type="ARBA" id="ARBA00022723"/>
    </source>
</evidence>
<keyword evidence="11" id="KW-0812">Transmembrane</keyword>
<evidence type="ECO:0000256" key="11">
    <source>
        <dbReference type="SAM" id="Phobius"/>
    </source>
</evidence>
<evidence type="ECO:0000256" key="10">
    <source>
        <dbReference type="RuleBase" id="RU000461"/>
    </source>
</evidence>
<keyword evidence="11" id="KW-0472">Membrane</keyword>
<dbReference type="PANTHER" id="PTHR46300">
    <property type="entry name" value="P450, PUTATIVE (EUROFUNG)-RELATED-RELATED"/>
    <property type="match status" value="1"/>
</dbReference>
<dbReference type="SUPFAM" id="SSF48264">
    <property type="entry name" value="Cytochrome P450"/>
    <property type="match status" value="1"/>
</dbReference>
<dbReference type="PRINTS" id="PR00463">
    <property type="entry name" value="EP450I"/>
</dbReference>
<dbReference type="PRINTS" id="PR00385">
    <property type="entry name" value="P450"/>
</dbReference>
<proteinExistence type="inferred from homology"/>
<keyword evidence="5 9" id="KW-0479">Metal-binding</keyword>
<dbReference type="OrthoDB" id="2789670at2759"/>
<accession>A0A4Y7TDG5</accession>
<evidence type="ECO:0000256" key="3">
    <source>
        <dbReference type="ARBA" id="ARBA00010617"/>
    </source>
</evidence>
<organism evidence="12 13">
    <name type="scientific">Coprinellus micaceus</name>
    <name type="common">Glistening ink-cap mushroom</name>
    <name type="synonym">Coprinus micaceus</name>
    <dbReference type="NCBI Taxonomy" id="71717"/>
    <lineage>
        <taxon>Eukaryota</taxon>
        <taxon>Fungi</taxon>
        <taxon>Dikarya</taxon>
        <taxon>Basidiomycota</taxon>
        <taxon>Agaricomycotina</taxon>
        <taxon>Agaricomycetes</taxon>
        <taxon>Agaricomycetidae</taxon>
        <taxon>Agaricales</taxon>
        <taxon>Agaricineae</taxon>
        <taxon>Psathyrellaceae</taxon>
        <taxon>Coprinellus</taxon>
    </lineage>
</organism>
<keyword evidence="8 10" id="KW-0503">Monooxygenase</keyword>
<keyword evidence="6 10" id="KW-0560">Oxidoreductase</keyword>
<keyword evidence="13" id="KW-1185">Reference proteome</keyword>
<evidence type="ECO:0000256" key="1">
    <source>
        <dbReference type="ARBA" id="ARBA00001971"/>
    </source>
</evidence>
<dbReference type="PROSITE" id="PS00086">
    <property type="entry name" value="CYTOCHROME_P450"/>
    <property type="match status" value="1"/>
</dbReference>
<dbReference type="GO" id="GO:0005506">
    <property type="term" value="F:iron ion binding"/>
    <property type="evidence" value="ECO:0007669"/>
    <property type="project" value="InterPro"/>
</dbReference>
<dbReference type="InterPro" id="IPR001128">
    <property type="entry name" value="Cyt_P450"/>
</dbReference>
<gene>
    <name evidence="12" type="ORF">FA13DRAFT_1687422</name>
</gene>
<keyword evidence="11" id="KW-1133">Transmembrane helix</keyword>
<dbReference type="Proteomes" id="UP000298030">
    <property type="component" value="Unassembled WGS sequence"/>
</dbReference>
<feature type="transmembrane region" description="Helical" evidence="11">
    <location>
        <begin position="6"/>
        <end position="24"/>
    </location>
</feature>
<comment type="caution">
    <text evidence="12">The sequence shown here is derived from an EMBL/GenBank/DDBJ whole genome shotgun (WGS) entry which is preliminary data.</text>
</comment>
<evidence type="ECO:0000256" key="2">
    <source>
        <dbReference type="ARBA" id="ARBA00005179"/>
    </source>
</evidence>
<keyword evidence="4 9" id="KW-0349">Heme</keyword>
<dbReference type="GO" id="GO:0020037">
    <property type="term" value="F:heme binding"/>
    <property type="evidence" value="ECO:0007669"/>
    <property type="project" value="InterPro"/>
</dbReference>
<dbReference type="Pfam" id="PF00067">
    <property type="entry name" value="p450"/>
    <property type="match status" value="1"/>
</dbReference>
<dbReference type="EMBL" id="QPFP01000016">
    <property type="protein sequence ID" value="TEB32213.1"/>
    <property type="molecule type" value="Genomic_DNA"/>
</dbReference>
<evidence type="ECO:0000256" key="4">
    <source>
        <dbReference type="ARBA" id="ARBA00022617"/>
    </source>
</evidence>
<evidence type="ECO:0000256" key="9">
    <source>
        <dbReference type="PIRSR" id="PIRSR602401-1"/>
    </source>
</evidence>
<evidence type="ECO:0000256" key="6">
    <source>
        <dbReference type="ARBA" id="ARBA00023002"/>
    </source>
</evidence>
<evidence type="ECO:0000313" key="12">
    <source>
        <dbReference type="EMBL" id="TEB32213.1"/>
    </source>
</evidence>
<reference evidence="12 13" key="1">
    <citation type="journal article" date="2019" name="Nat. Ecol. Evol.">
        <title>Megaphylogeny resolves global patterns of mushroom evolution.</title>
        <authorList>
            <person name="Varga T."/>
            <person name="Krizsan K."/>
            <person name="Foldi C."/>
            <person name="Dima B."/>
            <person name="Sanchez-Garcia M."/>
            <person name="Sanchez-Ramirez S."/>
            <person name="Szollosi G.J."/>
            <person name="Szarkandi J.G."/>
            <person name="Papp V."/>
            <person name="Albert L."/>
            <person name="Andreopoulos W."/>
            <person name="Angelini C."/>
            <person name="Antonin V."/>
            <person name="Barry K.W."/>
            <person name="Bougher N.L."/>
            <person name="Buchanan P."/>
            <person name="Buyck B."/>
            <person name="Bense V."/>
            <person name="Catcheside P."/>
            <person name="Chovatia M."/>
            <person name="Cooper J."/>
            <person name="Damon W."/>
            <person name="Desjardin D."/>
            <person name="Finy P."/>
            <person name="Geml J."/>
            <person name="Haridas S."/>
            <person name="Hughes K."/>
            <person name="Justo A."/>
            <person name="Karasinski D."/>
            <person name="Kautmanova I."/>
            <person name="Kiss B."/>
            <person name="Kocsube S."/>
            <person name="Kotiranta H."/>
            <person name="LaButti K.M."/>
            <person name="Lechner B.E."/>
            <person name="Liimatainen K."/>
            <person name="Lipzen A."/>
            <person name="Lukacs Z."/>
            <person name="Mihaltcheva S."/>
            <person name="Morgado L.N."/>
            <person name="Niskanen T."/>
            <person name="Noordeloos M.E."/>
            <person name="Ohm R.A."/>
            <person name="Ortiz-Santana B."/>
            <person name="Ovrebo C."/>
            <person name="Racz N."/>
            <person name="Riley R."/>
            <person name="Savchenko A."/>
            <person name="Shiryaev A."/>
            <person name="Soop K."/>
            <person name="Spirin V."/>
            <person name="Szebenyi C."/>
            <person name="Tomsovsky M."/>
            <person name="Tulloss R.E."/>
            <person name="Uehling J."/>
            <person name="Grigoriev I.V."/>
            <person name="Vagvolgyi C."/>
            <person name="Papp T."/>
            <person name="Martin F.M."/>
            <person name="Miettinen O."/>
            <person name="Hibbett D.S."/>
            <person name="Nagy L.G."/>
        </authorList>
    </citation>
    <scope>NUCLEOTIDE SEQUENCE [LARGE SCALE GENOMIC DNA]</scope>
    <source>
        <strain evidence="12 13">FP101781</strain>
    </source>
</reference>
<name>A0A4Y7TDG5_COPMI</name>
<comment type="pathway">
    <text evidence="2">Secondary metabolite biosynthesis.</text>
</comment>
<comment type="similarity">
    <text evidence="3 10">Belongs to the cytochrome P450 family.</text>
</comment>
<dbReference type="AlphaFoldDB" id="A0A4Y7TDG5"/>
<evidence type="ECO:0000313" key="13">
    <source>
        <dbReference type="Proteomes" id="UP000298030"/>
    </source>
</evidence>
<feature type="binding site" description="axial binding residue" evidence="9">
    <location>
        <position position="433"/>
    </location>
    <ligand>
        <name>heme</name>
        <dbReference type="ChEBI" id="CHEBI:30413"/>
    </ligand>
    <ligandPart>
        <name>Fe</name>
        <dbReference type="ChEBI" id="CHEBI:18248"/>
    </ligandPart>
</feature>
<evidence type="ECO:0000256" key="7">
    <source>
        <dbReference type="ARBA" id="ARBA00023004"/>
    </source>
</evidence>
<dbReference type="InterPro" id="IPR017972">
    <property type="entry name" value="Cyt_P450_CS"/>
</dbReference>
<sequence>MVSKDVAIPCGIALVTYIFIGLWARRRRLPKPPGPSFKEIDPKALATLPWKVFHQWSLKYGPLISWTMFGKTTVVINSAKVVQDLLEARSAIYSDRPLNIMGGVLAQRKDIVFSISSQHPRFKMYRRLMNGGLSPKVALDYRSIQLEELHRFMRAIERTPEKFKQEVKRNACAVIMKVTYGYELGGYEDEFVKIIEDGFDLFVKLQAPGRWWVEFFPWLRFVPAWFPGAYFKKFALESGRTLRRVDEKPYKWARAQIDSGKHIESFISKQLEEETPYIPKELKEDVLKWVSAALYAGGADTTVSAFTTLFYVMQLHPEVQKKAQQEIESVTGGHRLPTFDDYDSLPYVRAVIKEILRWGTVAPFGLPHSVIQDDVYEGYLIPKGSKVISNIWAIVHDPELYPEPFEFDPERHLGENPQPDPFKYVWGFGRRTCPGAHLAQMSLFINISNVLAVFDISRAVDADGKQVEPPQLWTTSVTSHLEGFPCQIKVRSPDLLATIP</sequence>